<evidence type="ECO:0000256" key="2">
    <source>
        <dbReference type="ARBA" id="ARBA00023125"/>
    </source>
</evidence>
<accession>A0ABV7YI64</accession>
<dbReference type="PROSITE" id="PS01124">
    <property type="entry name" value="HTH_ARAC_FAMILY_2"/>
    <property type="match status" value="1"/>
</dbReference>
<name>A0ABV7YI64_9ACTN</name>
<sequence>MISTQLTIPPSSPLAPFVSWISYYAGDHAHGLERVVPNGSMQLLVNLHEDEFRIYDGADLGTVRTFPGAVVEGASARPSVIDTSQQRELAIVVFRNGGGFPFFPSLPELGSDDLVDLGEVWGRSGAVLREQLLETHSVEGKLRALEAALLAAVRRPLVRDASVDLALKAFEHGESVAEVTDQLGMTSKRFIRTFTHQIGLSPKRFSRVRRFQRTLASIPYDRPVDWAELAVARGYYDQSHLIHEFRDLAGVLPTAYRPRSRGEQNHIPVS</sequence>
<dbReference type="SUPFAM" id="SSF46689">
    <property type="entry name" value="Homeodomain-like"/>
    <property type="match status" value="1"/>
</dbReference>
<evidence type="ECO:0000256" key="1">
    <source>
        <dbReference type="ARBA" id="ARBA00023015"/>
    </source>
</evidence>
<dbReference type="Proteomes" id="UP001595699">
    <property type="component" value="Unassembled WGS sequence"/>
</dbReference>
<protein>
    <submittedName>
        <fullName evidence="5">Helix-turn-helix domain-containing protein</fullName>
    </submittedName>
</protein>
<dbReference type="SMART" id="SM00342">
    <property type="entry name" value="HTH_ARAC"/>
    <property type="match status" value="1"/>
</dbReference>
<keyword evidence="6" id="KW-1185">Reference proteome</keyword>
<evidence type="ECO:0000313" key="6">
    <source>
        <dbReference type="Proteomes" id="UP001595699"/>
    </source>
</evidence>
<dbReference type="InterPro" id="IPR050204">
    <property type="entry name" value="AraC_XylS_family_regulators"/>
</dbReference>
<keyword evidence="2" id="KW-0238">DNA-binding</keyword>
<proteinExistence type="predicted"/>
<dbReference type="Pfam" id="PF20240">
    <property type="entry name" value="DUF6597"/>
    <property type="match status" value="1"/>
</dbReference>
<dbReference type="InterPro" id="IPR018060">
    <property type="entry name" value="HTH_AraC"/>
</dbReference>
<organism evidence="5 6">
    <name type="scientific">Tenggerimyces flavus</name>
    <dbReference type="NCBI Taxonomy" id="1708749"/>
    <lineage>
        <taxon>Bacteria</taxon>
        <taxon>Bacillati</taxon>
        <taxon>Actinomycetota</taxon>
        <taxon>Actinomycetes</taxon>
        <taxon>Propionibacteriales</taxon>
        <taxon>Nocardioidaceae</taxon>
        <taxon>Tenggerimyces</taxon>
    </lineage>
</organism>
<dbReference type="InterPro" id="IPR009057">
    <property type="entry name" value="Homeodomain-like_sf"/>
</dbReference>
<gene>
    <name evidence="5" type="ORF">ACFOUW_23275</name>
</gene>
<evidence type="ECO:0000256" key="3">
    <source>
        <dbReference type="ARBA" id="ARBA00023163"/>
    </source>
</evidence>
<keyword evidence="1" id="KW-0805">Transcription regulation</keyword>
<dbReference type="Pfam" id="PF12833">
    <property type="entry name" value="HTH_18"/>
    <property type="match status" value="1"/>
</dbReference>
<feature type="domain" description="HTH araC/xylS-type" evidence="4">
    <location>
        <begin position="160"/>
        <end position="259"/>
    </location>
</feature>
<dbReference type="Gene3D" id="1.10.10.60">
    <property type="entry name" value="Homeodomain-like"/>
    <property type="match status" value="1"/>
</dbReference>
<evidence type="ECO:0000313" key="5">
    <source>
        <dbReference type="EMBL" id="MFC3763780.1"/>
    </source>
</evidence>
<dbReference type="PANTHER" id="PTHR46796">
    <property type="entry name" value="HTH-TYPE TRANSCRIPTIONAL ACTIVATOR RHAS-RELATED"/>
    <property type="match status" value="1"/>
</dbReference>
<dbReference type="EMBL" id="JBHRZH010000020">
    <property type="protein sequence ID" value="MFC3763780.1"/>
    <property type="molecule type" value="Genomic_DNA"/>
</dbReference>
<comment type="caution">
    <text evidence="5">The sequence shown here is derived from an EMBL/GenBank/DDBJ whole genome shotgun (WGS) entry which is preliminary data.</text>
</comment>
<keyword evidence="3" id="KW-0804">Transcription</keyword>
<dbReference type="InterPro" id="IPR046532">
    <property type="entry name" value="DUF6597"/>
</dbReference>
<dbReference type="RefSeq" id="WP_205118649.1">
    <property type="nucleotide sequence ID" value="NZ_JAFBCM010000001.1"/>
</dbReference>
<reference evidence="6" key="1">
    <citation type="journal article" date="2019" name="Int. J. Syst. Evol. Microbiol.">
        <title>The Global Catalogue of Microorganisms (GCM) 10K type strain sequencing project: providing services to taxonomists for standard genome sequencing and annotation.</title>
        <authorList>
            <consortium name="The Broad Institute Genomics Platform"/>
            <consortium name="The Broad Institute Genome Sequencing Center for Infectious Disease"/>
            <person name="Wu L."/>
            <person name="Ma J."/>
        </authorList>
    </citation>
    <scope>NUCLEOTIDE SEQUENCE [LARGE SCALE GENOMIC DNA]</scope>
    <source>
        <strain evidence="6">CGMCC 4.7241</strain>
    </source>
</reference>
<evidence type="ECO:0000259" key="4">
    <source>
        <dbReference type="PROSITE" id="PS01124"/>
    </source>
</evidence>